<keyword evidence="6" id="KW-1185">Reference proteome</keyword>
<dbReference type="Pfam" id="PF00392">
    <property type="entry name" value="GntR"/>
    <property type="match status" value="1"/>
</dbReference>
<evidence type="ECO:0000259" key="4">
    <source>
        <dbReference type="PROSITE" id="PS50949"/>
    </source>
</evidence>
<feature type="domain" description="HTH gntR-type" evidence="4">
    <location>
        <begin position="10"/>
        <end position="78"/>
    </location>
</feature>
<dbReference type="RefSeq" id="WP_244710524.1">
    <property type="nucleotide sequence ID" value="NZ_CP095073.1"/>
</dbReference>
<evidence type="ECO:0000313" key="5">
    <source>
        <dbReference type="EMBL" id="UOQ44508.1"/>
    </source>
</evidence>
<evidence type="ECO:0000256" key="1">
    <source>
        <dbReference type="ARBA" id="ARBA00023015"/>
    </source>
</evidence>
<dbReference type="InterPro" id="IPR036390">
    <property type="entry name" value="WH_DNA-bd_sf"/>
</dbReference>
<sequence>MFELDIRSRKPIYEQLVEKFKQLIIEGIMQADEKLPSVRELAQQLTVNPNTIQKAYRELESQGFIYSLKGKGSFVHKLETLENSQKLAEVREELRKLLAEASYLGMTVEEMEQLIAEVKGGTEND</sequence>
<dbReference type="PROSITE" id="PS50949">
    <property type="entry name" value="HTH_GNTR"/>
    <property type="match status" value="1"/>
</dbReference>
<dbReference type="SMART" id="SM00345">
    <property type="entry name" value="HTH_GNTR"/>
    <property type="match status" value="1"/>
</dbReference>
<dbReference type="InterPro" id="IPR036388">
    <property type="entry name" value="WH-like_DNA-bd_sf"/>
</dbReference>
<reference evidence="5 6" key="1">
    <citation type="submission" date="2022-04" db="EMBL/GenBank/DDBJ databases">
        <title>Halobacillus sp. isolated from saltern.</title>
        <authorList>
            <person name="Won M."/>
            <person name="Lee C.-M."/>
            <person name="Woen H.-Y."/>
            <person name="Kwon S.-W."/>
        </authorList>
    </citation>
    <scope>NUCLEOTIDE SEQUENCE [LARGE SCALE GENOMIC DNA]</scope>
    <source>
        <strain evidence="5 6">SSBR10-3</strain>
    </source>
</reference>
<keyword evidence="2" id="KW-0238">DNA-binding</keyword>
<name>A0ABY4EKW4_9BACI</name>
<organism evidence="5 6">
    <name type="scientific">Halobacillus salinarum</name>
    <dbReference type="NCBI Taxonomy" id="2932257"/>
    <lineage>
        <taxon>Bacteria</taxon>
        <taxon>Bacillati</taxon>
        <taxon>Bacillota</taxon>
        <taxon>Bacilli</taxon>
        <taxon>Bacillales</taxon>
        <taxon>Bacillaceae</taxon>
        <taxon>Halobacillus</taxon>
    </lineage>
</organism>
<gene>
    <name evidence="5" type="ORF">MUN89_00485</name>
</gene>
<evidence type="ECO:0000313" key="6">
    <source>
        <dbReference type="Proteomes" id="UP000831787"/>
    </source>
</evidence>
<dbReference type="EMBL" id="CP095073">
    <property type="protein sequence ID" value="UOQ44508.1"/>
    <property type="molecule type" value="Genomic_DNA"/>
</dbReference>
<dbReference type="PANTHER" id="PTHR38445:SF9">
    <property type="entry name" value="HTH-TYPE TRANSCRIPTIONAL REPRESSOR YTRA"/>
    <property type="match status" value="1"/>
</dbReference>
<evidence type="ECO:0000256" key="2">
    <source>
        <dbReference type="ARBA" id="ARBA00023125"/>
    </source>
</evidence>
<dbReference type="InterPro" id="IPR000524">
    <property type="entry name" value="Tscrpt_reg_HTH_GntR"/>
</dbReference>
<accession>A0ABY4EKW4</accession>
<dbReference type="Proteomes" id="UP000831787">
    <property type="component" value="Chromosome"/>
</dbReference>
<keyword evidence="1" id="KW-0805">Transcription regulation</keyword>
<dbReference type="CDD" id="cd07377">
    <property type="entry name" value="WHTH_GntR"/>
    <property type="match status" value="1"/>
</dbReference>
<dbReference type="Gene3D" id="1.10.10.10">
    <property type="entry name" value="Winged helix-like DNA-binding domain superfamily/Winged helix DNA-binding domain"/>
    <property type="match status" value="1"/>
</dbReference>
<protein>
    <submittedName>
        <fullName evidence="5">GntR family transcriptional regulator</fullName>
    </submittedName>
</protein>
<dbReference type="PRINTS" id="PR00035">
    <property type="entry name" value="HTHGNTR"/>
</dbReference>
<dbReference type="PANTHER" id="PTHR38445">
    <property type="entry name" value="HTH-TYPE TRANSCRIPTIONAL REPRESSOR YTRA"/>
    <property type="match status" value="1"/>
</dbReference>
<evidence type="ECO:0000256" key="3">
    <source>
        <dbReference type="ARBA" id="ARBA00023163"/>
    </source>
</evidence>
<keyword evidence="3" id="KW-0804">Transcription</keyword>
<dbReference type="SUPFAM" id="SSF46785">
    <property type="entry name" value="Winged helix' DNA-binding domain"/>
    <property type="match status" value="1"/>
</dbReference>
<proteinExistence type="predicted"/>